<dbReference type="STRING" id="1280837.A0A316V111"/>
<organism evidence="2 3">
    <name type="scientific">Meira miltonrushii</name>
    <dbReference type="NCBI Taxonomy" id="1280837"/>
    <lineage>
        <taxon>Eukaryota</taxon>
        <taxon>Fungi</taxon>
        <taxon>Dikarya</taxon>
        <taxon>Basidiomycota</taxon>
        <taxon>Ustilaginomycotina</taxon>
        <taxon>Exobasidiomycetes</taxon>
        <taxon>Exobasidiales</taxon>
        <taxon>Brachybasidiaceae</taxon>
        <taxon>Meira</taxon>
    </lineage>
</organism>
<feature type="region of interest" description="Disordered" evidence="1">
    <location>
        <begin position="67"/>
        <end position="390"/>
    </location>
</feature>
<dbReference type="GeneID" id="37022381"/>
<feature type="compositionally biased region" description="Basic and acidic residues" evidence="1">
    <location>
        <begin position="340"/>
        <end position="350"/>
    </location>
</feature>
<protein>
    <submittedName>
        <fullName evidence="2">Uncharacterized protein</fullName>
    </submittedName>
</protein>
<dbReference type="RefSeq" id="XP_025351538.1">
    <property type="nucleotide sequence ID" value="XM_025500600.1"/>
</dbReference>
<evidence type="ECO:0000313" key="2">
    <source>
        <dbReference type="EMBL" id="PWN31236.1"/>
    </source>
</evidence>
<feature type="region of interest" description="Disordered" evidence="1">
    <location>
        <begin position="1"/>
        <end position="46"/>
    </location>
</feature>
<feature type="compositionally biased region" description="Low complexity" evidence="1">
    <location>
        <begin position="157"/>
        <end position="187"/>
    </location>
</feature>
<name>A0A316V111_9BASI</name>
<feature type="compositionally biased region" description="Low complexity" evidence="1">
    <location>
        <begin position="117"/>
        <end position="127"/>
    </location>
</feature>
<keyword evidence="3" id="KW-1185">Reference proteome</keyword>
<dbReference type="InParanoid" id="A0A316V111"/>
<feature type="compositionally biased region" description="Polar residues" evidence="1">
    <location>
        <begin position="319"/>
        <end position="328"/>
    </location>
</feature>
<dbReference type="Proteomes" id="UP000245771">
    <property type="component" value="Unassembled WGS sequence"/>
</dbReference>
<reference evidence="2 3" key="1">
    <citation type="journal article" date="2018" name="Mol. Biol. Evol.">
        <title>Broad Genomic Sampling Reveals a Smut Pathogenic Ancestry of the Fungal Clade Ustilaginomycotina.</title>
        <authorList>
            <person name="Kijpornyongpan T."/>
            <person name="Mondo S.J."/>
            <person name="Barry K."/>
            <person name="Sandor L."/>
            <person name="Lee J."/>
            <person name="Lipzen A."/>
            <person name="Pangilinan J."/>
            <person name="LaButti K."/>
            <person name="Hainaut M."/>
            <person name="Henrissat B."/>
            <person name="Grigoriev I.V."/>
            <person name="Spatafora J.W."/>
            <person name="Aime M.C."/>
        </authorList>
    </citation>
    <scope>NUCLEOTIDE SEQUENCE [LARGE SCALE GENOMIC DNA]</scope>
    <source>
        <strain evidence="2 3">MCA 3882</strain>
    </source>
</reference>
<accession>A0A316V111</accession>
<feature type="compositionally biased region" description="Low complexity" evidence="1">
    <location>
        <begin position="360"/>
        <end position="380"/>
    </location>
</feature>
<feature type="compositionally biased region" description="Basic and acidic residues" evidence="1">
    <location>
        <begin position="67"/>
        <end position="114"/>
    </location>
</feature>
<evidence type="ECO:0000256" key="1">
    <source>
        <dbReference type="SAM" id="MobiDB-lite"/>
    </source>
</evidence>
<gene>
    <name evidence="2" type="ORF">FA14DRAFT_175714</name>
</gene>
<dbReference type="AlphaFoldDB" id="A0A316V111"/>
<feature type="compositionally biased region" description="Low complexity" evidence="1">
    <location>
        <begin position="16"/>
        <end position="34"/>
    </location>
</feature>
<evidence type="ECO:0000313" key="3">
    <source>
        <dbReference type="Proteomes" id="UP000245771"/>
    </source>
</evidence>
<feature type="compositionally biased region" description="Basic and acidic residues" evidence="1">
    <location>
        <begin position="128"/>
        <end position="137"/>
    </location>
</feature>
<sequence length="497" mass="56154">MSRGGPPYRGDRDYYSSRYGSEYGSSSRSYWSSGQPSDRSEGEDARLARYEREREWARYDRERYERERYDRERAYTDRRDPYEDRRWDERDRADPRRYTEGREYRDPREADRYAGTDSRYSRSSYYDRGYRDLDAAERSTSAVDPRAERDLAYQRQSSTWRRSPSPSHRSKSPRSVSRRSTPSSSRRPSPPPHSAAAGAERTPSSATFASAARRDSATGIPSGPREYTDRDRERERLRDREMDRDAMQQPPTGPRSSFARPPPSGPSGGSNRAPPSKPRASYDEQSYFSRTPGRGSYEDSHYNRSLSRTYDRSPYANAPSGSEQNTPSVRAPPATTPTGPRRESSQRDLAHLQVPTRSPAHVYSSSSAGVGSGATTPAAVNGTPEKVSSRKASFAEGLRVRGKSNNLQLEQKINDLSVDRIAFTRKIHANPAMESLRKALHELADSDVELAGARLKSSLTEAALEKAKEEAEAWSIESARIELEQRNSGPQGYWNVV</sequence>
<feature type="compositionally biased region" description="Basic and acidic residues" evidence="1">
    <location>
        <begin position="226"/>
        <end position="246"/>
    </location>
</feature>
<dbReference type="EMBL" id="KZ819615">
    <property type="protein sequence ID" value="PWN31236.1"/>
    <property type="molecule type" value="Genomic_DNA"/>
</dbReference>
<proteinExistence type="predicted"/>